<dbReference type="EMBL" id="BRXY01000156">
    <property type="protein sequence ID" value="GMH72451.1"/>
    <property type="molecule type" value="Genomic_DNA"/>
</dbReference>
<evidence type="ECO:0000256" key="2">
    <source>
        <dbReference type="SAM" id="SignalP"/>
    </source>
</evidence>
<comment type="caution">
    <text evidence="3">The sequence shown here is derived from an EMBL/GenBank/DDBJ whole genome shotgun (WGS) entry which is preliminary data.</text>
</comment>
<feature type="chain" id="PRO_5040751215" description="STI1 domain-containing protein" evidence="2">
    <location>
        <begin position="20"/>
        <end position="289"/>
    </location>
</feature>
<evidence type="ECO:0008006" key="5">
    <source>
        <dbReference type="Google" id="ProtNLM"/>
    </source>
</evidence>
<proteinExistence type="predicted"/>
<dbReference type="Proteomes" id="UP001165085">
    <property type="component" value="Unassembled WGS sequence"/>
</dbReference>
<name>A0A9W7AKX8_9STRA</name>
<protein>
    <recommendedName>
        <fullName evidence="5">STI1 domain-containing protein</fullName>
    </recommendedName>
</protein>
<dbReference type="OrthoDB" id="198142at2759"/>
<sequence>MNALLLTLLVLCLLCTVHGQFGLKKKKDKKNKSAFEKAQESAQKGGVASGLSGMDASALGDMDLDALMASLSPEEVAQMEQLMKDMGDVDMGAAMDQMQAAMQELAKMSPEELANSMAEVMQSPEIQDMLNDPATMLQQMKGSGLMDDAQIDEYLANPKKYEKEMKQMTSEMMKVFSDPSAMAEIATMMSGIGEMLADPEKMQEALMDIAAELEDWETALSDDEKIEEARQQLLKDPDLADNPALASDFDTKEMREIINDPKKWRKQVKEGQEMLKGGNRRQGGVMKDL</sequence>
<feature type="compositionally biased region" description="Basic and acidic residues" evidence="1">
    <location>
        <begin position="260"/>
        <end position="273"/>
    </location>
</feature>
<evidence type="ECO:0000313" key="3">
    <source>
        <dbReference type="EMBL" id="GMH72451.1"/>
    </source>
</evidence>
<keyword evidence="2" id="KW-0732">Signal</keyword>
<evidence type="ECO:0000313" key="4">
    <source>
        <dbReference type="Proteomes" id="UP001165085"/>
    </source>
</evidence>
<accession>A0A9W7AKX8</accession>
<reference evidence="4" key="1">
    <citation type="journal article" date="2023" name="Commun. Biol.">
        <title>Genome analysis of Parmales, the sister group of diatoms, reveals the evolutionary specialization of diatoms from phago-mixotrophs to photoautotrophs.</title>
        <authorList>
            <person name="Ban H."/>
            <person name="Sato S."/>
            <person name="Yoshikawa S."/>
            <person name="Yamada K."/>
            <person name="Nakamura Y."/>
            <person name="Ichinomiya M."/>
            <person name="Sato N."/>
            <person name="Blanc-Mathieu R."/>
            <person name="Endo H."/>
            <person name="Kuwata A."/>
            <person name="Ogata H."/>
        </authorList>
    </citation>
    <scope>NUCLEOTIDE SEQUENCE [LARGE SCALE GENOMIC DNA]</scope>
    <source>
        <strain evidence="4">NIES 3701</strain>
    </source>
</reference>
<organism evidence="3 4">
    <name type="scientific">Triparma strigata</name>
    <dbReference type="NCBI Taxonomy" id="1606541"/>
    <lineage>
        <taxon>Eukaryota</taxon>
        <taxon>Sar</taxon>
        <taxon>Stramenopiles</taxon>
        <taxon>Ochrophyta</taxon>
        <taxon>Bolidophyceae</taxon>
        <taxon>Parmales</taxon>
        <taxon>Triparmaceae</taxon>
        <taxon>Triparma</taxon>
    </lineage>
</organism>
<evidence type="ECO:0000256" key="1">
    <source>
        <dbReference type="SAM" id="MobiDB-lite"/>
    </source>
</evidence>
<keyword evidence="4" id="KW-1185">Reference proteome</keyword>
<gene>
    <name evidence="3" type="ORF">TrST_g13273</name>
</gene>
<feature type="signal peptide" evidence="2">
    <location>
        <begin position="1"/>
        <end position="19"/>
    </location>
</feature>
<dbReference type="AlphaFoldDB" id="A0A9W7AKX8"/>
<feature type="region of interest" description="Disordered" evidence="1">
    <location>
        <begin position="260"/>
        <end position="289"/>
    </location>
</feature>